<organism evidence="2 3">
    <name type="scientific">Streptomyces nojiriensis</name>
    <dbReference type="NCBI Taxonomy" id="66374"/>
    <lineage>
        <taxon>Bacteria</taxon>
        <taxon>Bacillati</taxon>
        <taxon>Actinomycetota</taxon>
        <taxon>Actinomycetes</taxon>
        <taxon>Kitasatosporales</taxon>
        <taxon>Streptomycetaceae</taxon>
        <taxon>Streptomyces</taxon>
    </lineage>
</organism>
<reference evidence="3" key="1">
    <citation type="submission" date="2023-07" db="EMBL/GenBank/DDBJ databases">
        <title>Whole genome shotgun sequence of Streptomyces nojiriensis NBRC 13794.</title>
        <authorList>
            <person name="Komaki H."/>
            <person name="Tamura T."/>
        </authorList>
    </citation>
    <scope>NUCLEOTIDE SEQUENCE [LARGE SCALE GENOMIC DNA]</scope>
    <source>
        <strain evidence="3">NBRC 13794</strain>
    </source>
</reference>
<evidence type="ECO:0000313" key="3">
    <source>
        <dbReference type="Proteomes" id="UP000613974"/>
    </source>
</evidence>
<evidence type="ECO:0000256" key="1">
    <source>
        <dbReference type="SAM" id="MobiDB-lite"/>
    </source>
</evidence>
<protein>
    <recommendedName>
        <fullName evidence="4">Transposase</fullName>
    </recommendedName>
</protein>
<comment type="caution">
    <text evidence="2">The sequence shown here is derived from an EMBL/GenBank/DDBJ whole genome shotgun (WGS) entry which is preliminary data.</text>
</comment>
<accession>A0ABQ3SJP3</accession>
<proteinExistence type="predicted"/>
<feature type="region of interest" description="Disordered" evidence="1">
    <location>
        <begin position="80"/>
        <end position="102"/>
    </location>
</feature>
<evidence type="ECO:0008006" key="4">
    <source>
        <dbReference type="Google" id="ProtNLM"/>
    </source>
</evidence>
<dbReference type="EMBL" id="BNEC01000003">
    <property type="protein sequence ID" value="GHI68341.1"/>
    <property type="molecule type" value="Genomic_DNA"/>
</dbReference>
<sequence length="102" mass="10778">MTGPLLAPAPPGTVGSTVPDEPAARGPPDPHLGTGPVGVAANAVRLICAVGSTGRRRFDKWSKTRVRARLHRLVLDELKMQASERGCKDPDQRGKWSGKSAS</sequence>
<name>A0ABQ3SJP3_9ACTN</name>
<gene>
    <name evidence="2" type="ORF">Snoj_22590</name>
</gene>
<evidence type="ECO:0000313" key="2">
    <source>
        <dbReference type="EMBL" id="GHI68341.1"/>
    </source>
</evidence>
<feature type="region of interest" description="Disordered" evidence="1">
    <location>
        <begin position="1"/>
        <end position="37"/>
    </location>
</feature>
<keyword evidence="3" id="KW-1185">Reference proteome</keyword>
<dbReference type="Proteomes" id="UP000613974">
    <property type="component" value="Unassembled WGS sequence"/>
</dbReference>
<feature type="compositionally biased region" description="Basic and acidic residues" evidence="1">
    <location>
        <begin position="85"/>
        <end position="94"/>
    </location>
</feature>